<dbReference type="GO" id="GO:0004563">
    <property type="term" value="F:beta-N-acetylhexosaminidase activity"/>
    <property type="evidence" value="ECO:0007669"/>
    <property type="project" value="UniProtKB-EC"/>
</dbReference>
<dbReference type="PANTHER" id="PTHR30480">
    <property type="entry name" value="BETA-HEXOSAMINIDASE-RELATED"/>
    <property type="match status" value="1"/>
</dbReference>
<dbReference type="KEGG" id="elio:KO353_01415"/>
<protein>
    <submittedName>
        <fullName evidence="3">Beta-N-acetylhexosaminidase</fullName>
        <ecNumber evidence="3">3.2.1.52</ecNumber>
    </submittedName>
</protein>
<comment type="similarity">
    <text evidence="1">Belongs to the glycosyl hydrolase 3 family.</text>
</comment>
<evidence type="ECO:0000313" key="3">
    <source>
        <dbReference type="EMBL" id="QXM24947.1"/>
    </source>
</evidence>
<reference evidence="3" key="1">
    <citation type="submission" date="2021-06" db="EMBL/GenBank/DDBJ databases">
        <title>Elioraea tepida, sp. nov., a moderately thermophilic aerobic anoxygenic phototrophic bacterium isolated from an alkaline siliceous hot spring mat community in Yellowstone National Park, WY, USA.</title>
        <authorList>
            <person name="Saini M.K."/>
            <person name="Yoshida S."/>
            <person name="Sebastian A."/>
            <person name="Hirose S."/>
            <person name="Hara E."/>
            <person name="Tamaki H."/>
            <person name="Soulier N.T."/>
            <person name="Albert I."/>
            <person name="Hanada S."/>
            <person name="Bryant D.A."/>
            <person name="Tank M."/>
        </authorList>
    </citation>
    <scope>NUCLEOTIDE SEQUENCE</scope>
    <source>
        <strain evidence="3">MS-P2</strain>
    </source>
</reference>
<dbReference type="Proteomes" id="UP000694001">
    <property type="component" value="Chromosome"/>
</dbReference>
<keyword evidence="4" id="KW-1185">Reference proteome</keyword>
<keyword evidence="3" id="KW-0326">Glycosidase</keyword>
<dbReference type="EMBL" id="CP076448">
    <property type="protein sequence ID" value="QXM24947.1"/>
    <property type="molecule type" value="Genomic_DNA"/>
</dbReference>
<evidence type="ECO:0000259" key="2">
    <source>
        <dbReference type="Pfam" id="PF00933"/>
    </source>
</evidence>
<dbReference type="GO" id="GO:0009254">
    <property type="term" value="P:peptidoglycan turnover"/>
    <property type="evidence" value="ECO:0007669"/>
    <property type="project" value="TreeGrafter"/>
</dbReference>
<proteinExistence type="inferred from homology"/>
<name>A0A975U250_9PROT</name>
<dbReference type="AlphaFoldDB" id="A0A975U250"/>
<dbReference type="InterPro" id="IPR050226">
    <property type="entry name" value="NagZ_Beta-hexosaminidase"/>
</dbReference>
<organism evidence="3 4">
    <name type="scientific">Elioraea tepida</name>
    <dbReference type="NCBI Taxonomy" id="2843330"/>
    <lineage>
        <taxon>Bacteria</taxon>
        <taxon>Pseudomonadati</taxon>
        <taxon>Pseudomonadota</taxon>
        <taxon>Alphaproteobacteria</taxon>
        <taxon>Acetobacterales</taxon>
        <taxon>Elioraeaceae</taxon>
        <taxon>Elioraea</taxon>
    </lineage>
</organism>
<gene>
    <name evidence="3" type="primary">nagZ</name>
    <name evidence="3" type="ORF">KO353_01415</name>
</gene>
<dbReference type="PANTHER" id="PTHR30480:SF13">
    <property type="entry name" value="BETA-HEXOSAMINIDASE"/>
    <property type="match status" value="1"/>
</dbReference>
<dbReference type="Pfam" id="PF00933">
    <property type="entry name" value="Glyco_hydro_3"/>
    <property type="match status" value="1"/>
</dbReference>
<dbReference type="InterPro" id="IPR001764">
    <property type="entry name" value="Glyco_hydro_3_N"/>
</dbReference>
<sequence length="338" mass="35173">MAAAAPRAAIIGVSGPELGAAEERLLRRRPPLGLILFGRNIVDPAQVFDLTAAFRRAVGREDAPVLIDQEGGRVARLRPPHWRHPPAAAVFAALAARDPAAARRAAFLNARLIADDLFAIGITVDCAPVLDLPVPGAHEVIGDRAHGNTPRLAASLGRAMARGLLAGGVTPVMKHIPGHGRATADSHHALPVVEATEAKLLSRDAKPFAALSGLVPWAMTAHIIYAALDDARPATLSPAVIRFIRRKIGFRGVLVTDDLAMGALGGEPGALARAAIAAGCDLALECPGDLARTEAVLAAVPELSAATARRLKAAARAALSPRRFDRARAERALAALLA</sequence>
<accession>A0A975U250</accession>
<keyword evidence="3" id="KW-0378">Hydrolase</keyword>
<evidence type="ECO:0000256" key="1">
    <source>
        <dbReference type="ARBA" id="ARBA00005336"/>
    </source>
</evidence>
<dbReference type="NCBIfam" id="NF003740">
    <property type="entry name" value="PRK05337.1"/>
    <property type="match status" value="1"/>
</dbReference>
<dbReference type="GO" id="GO:0005975">
    <property type="term" value="P:carbohydrate metabolic process"/>
    <property type="evidence" value="ECO:0007669"/>
    <property type="project" value="InterPro"/>
</dbReference>
<feature type="domain" description="Glycoside hydrolase family 3 N-terminal" evidence="2">
    <location>
        <begin position="33"/>
        <end position="314"/>
    </location>
</feature>
<dbReference type="RefSeq" id="WP_218286004.1">
    <property type="nucleotide sequence ID" value="NZ_CP076448.1"/>
</dbReference>
<evidence type="ECO:0000313" key="4">
    <source>
        <dbReference type="Proteomes" id="UP000694001"/>
    </source>
</evidence>
<dbReference type="EC" id="3.2.1.52" evidence="3"/>